<reference evidence="1" key="1">
    <citation type="submission" date="2020-04" db="EMBL/GenBank/DDBJ databases">
        <authorList>
            <person name="Alioto T."/>
            <person name="Alioto T."/>
            <person name="Gomez Garrido J."/>
        </authorList>
    </citation>
    <scope>NUCLEOTIDE SEQUENCE</scope>
    <source>
        <strain evidence="1">A484AB</strain>
    </source>
</reference>
<dbReference type="Gene3D" id="3.30.420.10">
    <property type="entry name" value="Ribonuclease H-like superfamily/Ribonuclease H"/>
    <property type="match status" value="1"/>
</dbReference>
<comment type="caution">
    <text evidence="1">The sequence shown here is derived from an EMBL/GenBank/DDBJ whole genome shotgun (WGS) entry which is preliminary data.</text>
</comment>
<dbReference type="InterPro" id="IPR043502">
    <property type="entry name" value="DNA/RNA_pol_sf"/>
</dbReference>
<dbReference type="GO" id="GO:0015074">
    <property type="term" value="P:DNA integration"/>
    <property type="evidence" value="ECO:0007669"/>
    <property type="project" value="InterPro"/>
</dbReference>
<dbReference type="PANTHER" id="PTHR37984">
    <property type="entry name" value="PROTEIN CBG26694"/>
    <property type="match status" value="1"/>
</dbReference>
<gene>
    <name evidence="1" type="ORF">PACLA_8A005995</name>
</gene>
<dbReference type="GO" id="GO:0003676">
    <property type="term" value="F:nucleic acid binding"/>
    <property type="evidence" value="ECO:0007669"/>
    <property type="project" value="InterPro"/>
</dbReference>
<sequence length="531" mass="61052">MEKFERYCNPRKNLTFDRHSFFTRNQQEGETIDTYVTELRNKAYRCEFADLKDGLIRDRIVCGITNDSVRARLLRESDLSLEKCVDICRASEISAFQLKELTDENYCGGYRHRRGRCPAYGKNCNRCKKLHHFASMYKAKEANFIDKTDEEQDQHYFIGTVNSDEAKQDDWCVHLKVNEHTTSFKIDTGAQWHEIKAVGKATIAVECKDKYYLLDVQVVNSDVIPVLRLPSSNELNLIQRVHNIESSNDQSTEEILEKYEYLFEGIGTPPGEYEIKIEEPVSPTIHPPRRIPHMLKDKVKDELNRMEARGIITKVEQPTKWVNPMVVLKKPNDDVRICLDPVDLNKVIQREHYPLKTVEEVAASLGNANIFSTFDATSGFYQIKLTEESTVSLGRVTDSTSNTVVNVLQQHLARYGLPEILYTDNGPEFSSKEFFNFVRKYQFQHVTSSPTFPQSNGFVERTIQTAKKLLKKACDDGSDPHLAILELRNTPIQGVDLSPMQLLMGRRAKTLIPIKQSLLKPMAYDVERVQQ</sequence>
<dbReference type="Pfam" id="PF00665">
    <property type="entry name" value="rve"/>
    <property type="match status" value="1"/>
</dbReference>
<dbReference type="EMBL" id="CACRXK020000654">
    <property type="protein sequence ID" value="CAB3983765.1"/>
    <property type="molecule type" value="Genomic_DNA"/>
</dbReference>
<dbReference type="PANTHER" id="PTHR37984:SF8">
    <property type="entry name" value="CCHC-TYPE DOMAIN-CONTAINING PROTEIN"/>
    <property type="match status" value="1"/>
</dbReference>
<dbReference type="InterPro" id="IPR036397">
    <property type="entry name" value="RNaseH_sf"/>
</dbReference>
<dbReference type="OrthoDB" id="2286242at2759"/>
<dbReference type="InterPro" id="IPR001584">
    <property type="entry name" value="Integrase_cat-core"/>
</dbReference>
<accession>A0A7D9DEK4</accession>
<proteinExistence type="predicted"/>
<dbReference type="FunFam" id="3.30.420.10:FF:000063">
    <property type="entry name" value="Retrovirus-related Pol polyprotein from transposon 297-like Protein"/>
    <property type="match status" value="1"/>
</dbReference>
<dbReference type="FunFam" id="3.10.10.10:FF:000003">
    <property type="entry name" value="Retrovirus-related Pol polyprotein from transposon 297-like Protein"/>
    <property type="match status" value="1"/>
</dbReference>
<dbReference type="InterPro" id="IPR012337">
    <property type="entry name" value="RNaseH-like_sf"/>
</dbReference>
<dbReference type="SUPFAM" id="SSF53098">
    <property type="entry name" value="Ribonuclease H-like"/>
    <property type="match status" value="1"/>
</dbReference>
<evidence type="ECO:0000313" key="2">
    <source>
        <dbReference type="Proteomes" id="UP001152795"/>
    </source>
</evidence>
<dbReference type="Proteomes" id="UP001152795">
    <property type="component" value="Unassembled WGS sequence"/>
</dbReference>
<dbReference type="SUPFAM" id="SSF56672">
    <property type="entry name" value="DNA/RNA polymerases"/>
    <property type="match status" value="1"/>
</dbReference>
<organism evidence="1 2">
    <name type="scientific">Paramuricea clavata</name>
    <name type="common">Red gorgonian</name>
    <name type="synonym">Violescent sea-whip</name>
    <dbReference type="NCBI Taxonomy" id="317549"/>
    <lineage>
        <taxon>Eukaryota</taxon>
        <taxon>Metazoa</taxon>
        <taxon>Cnidaria</taxon>
        <taxon>Anthozoa</taxon>
        <taxon>Octocorallia</taxon>
        <taxon>Malacalcyonacea</taxon>
        <taxon>Plexauridae</taxon>
        <taxon>Paramuricea</taxon>
    </lineage>
</organism>
<dbReference type="InterPro" id="IPR050951">
    <property type="entry name" value="Retrovirus_Pol_polyprotein"/>
</dbReference>
<protein>
    <submittedName>
        <fullName evidence="1">Retrotransposon-like family member retr-1</fullName>
    </submittedName>
</protein>
<dbReference type="AlphaFoldDB" id="A0A7D9DEK4"/>
<evidence type="ECO:0000313" key="1">
    <source>
        <dbReference type="EMBL" id="CAB3983765.1"/>
    </source>
</evidence>
<keyword evidence="2" id="KW-1185">Reference proteome</keyword>
<name>A0A7D9DEK4_PARCT</name>
<dbReference type="PROSITE" id="PS50994">
    <property type="entry name" value="INTEGRASE"/>
    <property type="match status" value="1"/>
</dbReference>